<dbReference type="RefSeq" id="WP_216148158.1">
    <property type="nucleotide sequence ID" value="NZ_JAHLDV010000015.1"/>
</dbReference>
<gene>
    <name evidence="1" type="ORF">KPL37_08875</name>
</gene>
<evidence type="ECO:0000313" key="1">
    <source>
        <dbReference type="EMBL" id="MBU3159863.1"/>
    </source>
</evidence>
<sequence length="84" mass="9751">MDKKEAKEFSSDAIYGLSEMVTLIDSQTDEIDYLKDKLADNIDISVNMADKIANLKDQIEDINEYPNCHTEKIEFDGEYDFYDK</sequence>
<evidence type="ECO:0000313" key="2">
    <source>
        <dbReference type="Proteomes" id="UP000776252"/>
    </source>
</evidence>
<comment type="caution">
    <text evidence="1">The sequence shown here is derived from an EMBL/GenBank/DDBJ whole genome shotgun (WGS) entry which is preliminary data.</text>
</comment>
<name>A0ABS6BSF6_9CLOT</name>
<dbReference type="EMBL" id="JAHLDV010000015">
    <property type="protein sequence ID" value="MBU3159863.1"/>
    <property type="molecule type" value="Genomic_DNA"/>
</dbReference>
<accession>A0ABS6BSF6</accession>
<proteinExistence type="predicted"/>
<evidence type="ECO:0008006" key="3">
    <source>
        <dbReference type="Google" id="ProtNLM"/>
    </source>
</evidence>
<keyword evidence="2" id="KW-1185">Reference proteome</keyword>
<dbReference type="Proteomes" id="UP000776252">
    <property type="component" value="Unassembled WGS sequence"/>
</dbReference>
<reference evidence="1 2" key="1">
    <citation type="submission" date="2021-06" db="EMBL/GenBank/DDBJ databases">
        <title>Clostridia strains as spoilage organisms.</title>
        <authorList>
            <person name="Wambui J."/>
            <person name="Stephan R."/>
            <person name="Stevens M.J.A."/>
        </authorList>
    </citation>
    <scope>NUCLEOTIDE SEQUENCE [LARGE SCALE GENOMIC DNA]</scope>
    <source>
        <strain evidence="1 2">DSM 14204</strain>
    </source>
</reference>
<organism evidence="1 2">
    <name type="scientific">Clostridium frigoris</name>
    <dbReference type="NCBI Taxonomy" id="205327"/>
    <lineage>
        <taxon>Bacteria</taxon>
        <taxon>Bacillati</taxon>
        <taxon>Bacillota</taxon>
        <taxon>Clostridia</taxon>
        <taxon>Eubacteriales</taxon>
        <taxon>Clostridiaceae</taxon>
        <taxon>Clostridium</taxon>
    </lineage>
</organism>
<protein>
    <recommendedName>
        <fullName evidence="3">Phage protein</fullName>
    </recommendedName>
</protein>